<dbReference type="OrthoDB" id="2382185at2"/>
<organism evidence="2 3">
    <name type="scientific">Gracilibacillus dipsosauri</name>
    <dbReference type="NCBI Taxonomy" id="178340"/>
    <lineage>
        <taxon>Bacteria</taxon>
        <taxon>Bacillati</taxon>
        <taxon>Bacillota</taxon>
        <taxon>Bacilli</taxon>
        <taxon>Bacillales</taxon>
        <taxon>Bacillaceae</taxon>
        <taxon>Gracilibacillus</taxon>
    </lineage>
</organism>
<name>A0A317L8C7_9BACI</name>
<evidence type="ECO:0000259" key="1">
    <source>
        <dbReference type="Pfam" id="PF07435"/>
    </source>
</evidence>
<feature type="domain" description="Regulatory protein YycH" evidence="1">
    <location>
        <begin position="4"/>
        <end position="430"/>
    </location>
</feature>
<gene>
    <name evidence="2" type="ORF">DLJ74_03825</name>
</gene>
<dbReference type="Proteomes" id="UP000245624">
    <property type="component" value="Unassembled WGS sequence"/>
</dbReference>
<dbReference type="EMBL" id="QGTD01000004">
    <property type="protein sequence ID" value="PWU70059.1"/>
    <property type="molecule type" value="Genomic_DNA"/>
</dbReference>
<accession>A0A317L8C7</accession>
<comment type="caution">
    <text evidence="2">The sequence shown here is derived from an EMBL/GenBank/DDBJ whole genome shotgun (WGS) entry which is preliminary data.</text>
</comment>
<keyword evidence="3" id="KW-1185">Reference proteome</keyword>
<sequence>MKFEAIKSILLTFLIALSLLLTFAIWNYEGEYEESANDRSTDAQLEGSEATKQSLIKPSQIVFHWDQEHLGFHQKTDELEIFQALSDWFLYDFTMLEEGIGVDTEKERIEIVFPTPLPSQYIPDLFTTNETIRIDNQFKRIILYLDENRTTNQIIFDNSDPNGIDITAQVQNISQVIQYVTDLQAEKEFDTLVPVELSEQTVYLPTEQTIKGRKFRYTEIQADTNSFKSIFFPNPFSVRSSRNAEGGTVYSDGTREMIVKGYHVEFTNFSVTDDQAQNNQNELNTVQDPADLLITRSIDHINAHKGWLVDESIQYHLYDVNAAYQFVEYRMMYENFPVFSNNGLSSMSVVIQNNTIYQYNRPLMKLTYPYDRAETDLMSAKDLIQYLKDSNDFSLEEVYDIQLGYRIEQQAGTQFFDLIPSWCIETSTGMQFISNNVQKNQGGNSNAMGSN</sequence>
<evidence type="ECO:0000313" key="2">
    <source>
        <dbReference type="EMBL" id="PWU70059.1"/>
    </source>
</evidence>
<protein>
    <recommendedName>
        <fullName evidence="1">Regulatory protein YycH domain-containing protein</fullName>
    </recommendedName>
</protein>
<dbReference type="CDD" id="cd15787">
    <property type="entry name" value="YycH_N"/>
    <property type="match status" value="1"/>
</dbReference>
<proteinExistence type="predicted"/>
<dbReference type="RefSeq" id="WP_109983429.1">
    <property type="nucleotide sequence ID" value="NZ_QGTD01000004.1"/>
</dbReference>
<dbReference type="InterPro" id="IPR042274">
    <property type="entry name" value="YycH/YycI_2"/>
</dbReference>
<dbReference type="Pfam" id="PF07435">
    <property type="entry name" value="YycH"/>
    <property type="match status" value="1"/>
</dbReference>
<reference evidence="2 3" key="1">
    <citation type="submission" date="2018-05" db="EMBL/GenBank/DDBJ databases">
        <title>Genomic analysis of Gracilibacillus dipsosauri DD1 reveals novel features of a salt-tolerant amylase.</title>
        <authorList>
            <person name="Deutch C.E."/>
            <person name="Yang S."/>
        </authorList>
    </citation>
    <scope>NUCLEOTIDE SEQUENCE [LARGE SCALE GENOMIC DNA]</scope>
    <source>
        <strain evidence="2 3">DD1</strain>
    </source>
</reference>
<dbReference type="AlphaFoldDB" id="A0A317L8C7"/>
<evidence type="ECO:0000313" key="3">
    <source>
        <dbReference type="Proteomes" id="UP000245624"/>
    </source>
</evidence>
<dbReference type="InterPro" id="IPR009996">
    <property type="entry name" value="YycH"/>
</dbReference>
<dbReference type="Gene3D" id="3.30.310.160">
    <property type="entry name" value="YycH protein, domain 2"/>
    <property type="match status" value="1"/>
</dbReference>